<evidence type="ECO:0000256" key="1">
    <source>
        <dbReference type="SAM" id="SignalP"/>
    </source>
</evidence>
<dbReference type="Proteomes" id="UP000244450">
    <property type="component" value="Unassembled WGS sequence"/>
</dbReference>
<evidence type="ECO:0000313" key="2">
    <source>
        <dbReference type="EMBL" id="PUZ28442.1"/>
    </source>
</evidence>
<dbReference type="OrthoDB" id="670767at2"/>
<dbReference type="RefSeq" id="WP_108685081.1">
    <property type="nucleotide sequence ID" value="NZ_QCYK01000001.1"/>
</dbReference>
<organism evidence="2 3">
    <name type="scientific">Chitinophaga parva</name>
    <dbReference type="NCBI Taxonomy" id="2169414"/>
    <lineage>
        <taxon>Bacteria</taxon>
        <taxon>Pseudomonadati</taxon>
        <taxon>Bacteroidota</taxon>
        <taxon>Chitinophagia</taxon>
        <taxon>Chitinophagales</taxon>
        <taxon>Chitinophagaceae</taxon>
        <taxon>Chitinophaga</taxon>
    </lineage>
</organism>
<gene>
    <name evidence="2" type="ORF">DCC81_02860</name>
</gene>
<evidence type="ECO:0000313" key="3">
    <source>
        <dbReference type="Proteomes" id="UP000244450"/>
    </source>
</evidence>
<accession>A0A2T7BL89</accession>
<dbReference type="AlphaFoldDB" id="A0A2T7BL89"/>
<reference evidence="2 3" key="1">
    <citation type="submission" date="2018-04" db="EMBL/GenBank/DDBJ databases">
        <title>Chitinophaga fuyangensis sp. nov., isolated from soil in a chemical factory.</title>
        <authorList>
            <person name="Chen K."/>
        </authorList>
    </citation>
    <scope>NUCLEOTIDE SEQUENCE [LARGE SCALE GENOMIC DNA]</scope>
    <source>
        <strain evidence="2 3">LY-1</strain>
    </source>
</reference>
<protein>
    <submittedName>
        <fullName evidence="2">Uncharacterized protein</fullName>
    </submittedName>
</protein>
<dbReference type="EMBL" id="QCYK01000001">
    <property type="protein sequence ID" value="PUZ28442.1"/>
    <property type="molecule type" value="Genomic_DNA"/>
</dbReference>
<sequence>MKLTLLLLLTLLGGATVAQSRVILDSLDKRYQECLSLHSGQYNCAQQYYRSMDSLLRRSYSRLCNQLDSNGRQSLQLEQLDWEERKTAYFELLDARVDKQHKTTLSGLDDRVISTDNKAAYLRNRVLQLARLDAH</sequence>
<comment type="caution">
    <text evidence="2">The sequence shown here is derived from an EMBL/GenBank/DDBJ whole genome shotgun (WGS) entry which is preliminary data.</text>
</comment>
<feature type="signal peptide" evidence="1">
    <location>
        <begin position="1"/>
        <end position="20"/>
    </location>
</feature>
<keyword evidence="1" id="KW-0732">Signal</keyword>
<keyword evidence="3" id="KW-1185">Reference proteome</keyword>
<proteinExistence type="predicted"/>
<name>A0A2T7BL89_9BACT</name>
<feature type="chain" id="PRO_5015736897" evidence="1">
    <location>
        <begin position="21"/>
        <end position="135"/>
    </location>
</feature>